<name>A0ABX5H1S9_PHOAN</name>
<sequence length="247" mass="27895">MMITGKRDRKIHESNPNESDDSIIERIRTNMLKQLPILRTYNGAIGMSAKLGVVAIIQSIALFVLILHVANRPITQIVTPPTFTQEISMQGDLVSESYQTAWAMFIADQIGNINAQRADFTKRVIRKMIPARYWREVDTLMTQQLHRLKLKKIEERFVSTAVSYDPRSSLVWVTGEKETTKVRTGKKVSELWTFELKIGAKNGAPQILHLKQYAGKPSARKRTNAVLEKGGTFEKALDVPSSNVSTK</sequence>
<evidence type="ECO:0000313" key="3">
    <source>
        <dbReference type="EMBL" id="PSX07081.1"/>
    </source>
</evidence>
<dbReference type="Pfam" id="PF05309">
    <property type="entry name" value="TraE"/>
    <property type="match status" value="1"/>
</dbReference>
<keyword evidence="2" id="KW-0472">Membrane</keyword>
<reference evidence="3 4" key="1">
    <citation type="submission" date="2018-01" db="EMBL/GenBank/DDBJ databases">
        <title>Whole genome sequencing of Histamine producing bacteria.</title>
        <authorList>
            <person name="Butler K."/>
        </authorList>
    </citation>
    <scope>NUCLEOTIDE SEQUENCE [LARGE SCALE GENOMIC DNA]</scope>
    <source>
        <strain evidence="3 4">A6-1</strain>
    </source>
</reference>
<feature type="transmembrane region" description="Helical" evidence="2">
    <location>
        <begin position="51"/>
        <end position="70"/>
    </location>
</feature>
<proteinExistence type="predicted"/>
<evidence type="ECO:0000256" key="2">
    <source>
        <dbReference type="SAM" id="Phobius"/>
    </source>
</evidence>
<dbReference type="InterPro" id="IPR007973">
    <property type="entry name" value="Pilus_assembly_TraE"/>
</dbReference>
<evidence type="ECO:0000256" key="1">
    <source>
        <dbReference type="SAM" id="MobiDB-lite"/>
    </source>
</evidence>
<evidence type="ECO:0008006" key="5">
    <source>
        <dbReference type="Google" id="ProtNLM"/>
    </source>
</evidence>
<accession>A0ABX5H1S9</accession>
<protein>
    <recommendedName>
        <fullName evidence="5">Type IV conjugative transfer system protein TraE</fullName>
    </recommendedName>
</protein>
<dbReference type="Proteomes" id="UP000240989">
    <property type="component" value="Unassembled WGS sequence"/>
</dbReference>
<dbReference type="RefSeq" id="WP_045152720.1">
    <property type="nucleotide sequence ID" value="NZ_JZSW01000007.1"/>
</dbReference>
<feature type="region of interest" description="Disordered" evidence="1">
    <location>
        <begin position="1"/>
        <end position="20"/>
    </location>
</feature>
<keyword evidence="2" id="KW-0812">Transmembrane</keyword>
<gene>
    <name evidence="3" type="ORF">C0W27_16050</name>
</gene>
<keyword evidence="2" id="KW-1133">Transmembrane helix</keyword>
<evidence type="ECO:0000313" key="4">
    <source>
        <dbReference type="Proteomes" id="UP000240989"/>
    </source>
</evidence>
<organism evidence="3 4">
    <name type="scientific">Photobacterium angustum</name>
    <dbReference type="NCBI Taxonomy" id="661"/>
    <lineage>
        <taxon>Bacteria</taxon>
        <taxon>Pseudomonadati</taxon>
        <taxon>Pseudomonadota</taxon>
        <taxon>Gammaproteobacteria</taxon>
        <taxon>Vibrionales</taxon>
        <taxon>Vibrionaceae</taxon>
        <taxon>Photobacterium</taxon>
    </lineage>
</organism>
<comment type="caution">
    <text evidence="3">The sequence shown here is derived from an EMBL/GenBank/DDBJ whole genome shotgun (WGS) entry which is preliminary data.</text>
</comment>
<dbReference type="EMBL" id="PYOU01000014">
    <property type="protein sequence ID" value="PSX07081.1"/>
    <property type="molecule type" value="Genomic_DNA"/>
</dbReference>
<keyword evidence="4" id="KW-1185">Reference proteome</keyword>